<keyword evidence="7" id="KW-1185">Reference proteome</keyword>
<dbReference type="InterPro" id="IPR058637">
    <property type="entry name" value="YknX-like_C"/>
</dbReference>
<evidence type="ECO:0000256" key="1">
    <source>
        <dbReference type="ARBA" id="ARBA00009477"/>
    </source>
</evidence>
<name>A0ABU1BPU4_9BURK</name>
<evidence type="ECO:0000259" key="4">
    <source>
        <dbReference type="Pfam" id="PF25954"/>
    </source>
</evidence>
<organism evidence="6 7">
    <name type="scientific">Keguizhuia sedimenti</name>
    <dbReference type="NCBI Taxonomy" id="3064264"/>
    <lineage>
        <taxon>Bacteria</taxon>
        <taxon>Pseudomonadati</taxon>
        <taxon>Pseudomonadota</taxon>
        <taxon>Betaproteobacteria</taxon>
        <taxon>Burkholderiales</taxon>
        <taxon>Oxalobacteraceae</taxon>
        <taxon>Keguizhuia</taxon>
    </lineage>
</organism>
<feature type="coiled-coil region" evidence="2">
    <location>
        <begin position="112"/>
        <end position="141"/>
    </location>
</feature>
<dbReference type="SUPFAM" id="SSF111369">
    <property type="entry name" value="HlyD-like secretion proteins"/>
    <property type="match status" value="1"/>
</dbReference>
<dbReference type="NCBIfam" id="TIGR01730">
    <property type="entry name" value="RND_mfp"/>
    <property type="match status" value="1"/>
</dbReference>
<evidence type="ECO:0000313" key="6">
    <source>
        <dbReference type="EMBL" id="MDQ9170889.1"/>
    </source>
</evidence>
<dbReference type="RefSeq" id="WP_338436829.1">
    <property type="nucleotide sequence ID" value="NZ_JAUYVH010000006.1"/>
</dbReference>
<dbReference type="PANTHER" id="PTHR30469">
    <property type="entry name" value="MULTIDRUG RESISTANCE PROTEIN MDTA"/>
    <property type="match status" value="1"/>
</dbReference>
<evidence type="ECO:0000313" key="7">
    <source>
        <dbReference type="Proteomes" id="UP001225596"/>
    </source>
</evidence>
<proteinExistence type="inferred from homology"/>
<evidence type="ECO:0000256" key="2">
    <source>
        <dbReference type="SAM" id="Coils"/>
    </source>
</evidence>
<dbReference type="Proteomes" id="UP001225596">
    <property type="component" value="Unassembled WGS sequence"/>
</dbReference>
<dbReference type="Gene3D" id="2.40.30.170">
    <property type="match status" value="1"/>
</dbReference>
<dbReference type="InterPro" id="IPR058792">
    <property type="entry name" value="Beta-barrel_RND_2"/>
</dbReference>
<accession>A0ABU1BPU4</accession>
<dbReference type="Gene3D" id="2.40.420.20">
    <property type="match status" value="1"/>
</dbReference>
<sequence length="397" mass="41384">MKKIKAKPLVVIVILGLIVLGLAIAMLSSKEKPADKQETAGPRPALTVDTVRPAHSQLPIRLAANGNIQAWQEAIIGSELNGLRLAEVLVNVGDKVKAGQVLARFAGEAVQADLAQAKASLLEAEANAAEAAANAERARKLEGTGALSAQQIAQFYAAEQTAKARVASAKAGVAAQALRIRHVQVVAPDDGIISDRKATVGAVAGVGTELFRMIRKGRLEWRAEVTSAELGRITTGTDVTVNAANGTLLKGKVRMIAPTVDPQNRVALVYVDLQNSQDKAAPAKAGMFARGEFNLGTSGALTLPQQAVVMREGFNYVFQVGPEGRVAQVKVQTGRRIADRVEILEGLTPDATVVASGAGFLNDGDLVRVANTSGSATPAPSALSVRPAALKRTGHSS</sequence>
<keyword evidence="2" id="KW-0175">Coiled coil</keyword>
<dbReference type="Pfam" id="PF25989">
    <property type="entry name" value="YknX_C"/>
    <property type="match status" value="1"/>
</dbReference>
<dbReference type="InterPro" id="IPR006143">
    <property type="entry name" value="RND_pump_MFP"/>
</dbReference>
<dbReference type="Gene3D" id="1.10.287.470">
    <property type="entry name" value="Helix hairpin bin"/>
    <property type="match status" value="1"/>
</dbReference>
<comment type="caution">
    <text evidence="6">The sequence shown here is derived from an EMBL/GenBank/DDBJ whole genome shotgun (WGS) entry which is preliminary data.</text>
</comment>
<dbReference type="Gene3D" id="2.40.50.100">
    <property type="match status" value="1"/>
</dbReference>
<protein>
    <submittedName>
        <fullName evidence="6">Efflux RND transporter periplasmic adaptor subunit</fullName>
    </submittedName>
</protein>
<dbReference type="Pfam" id="PF25954">
    <property type="entry name" value="Beta-barrel_RND_2"/>
    <property type="match status" value="1"/>
</dbReference>
<comment type="similarity">
    <text evidence="1">Belongs to the membrane fusion protein (MFP) (TC 8.A.1) family.</text>
</comment>
<feature type="domain" description="CusB-like beta-barrel" evidence="4">
    <location>
        <begin position="223"/>
        <end position="293"/>
    </location>
</feature>
<feature type="region of interest" description="Disordered" evidence="3">
    <location>
        <begin position="372"/>
        <end position="397"/>
    </location>
</feature>
<gene>
    <name evidence="6" type="ORF">Q8A64_10755</name>
</gene>
<evidence type="ECO:0000259" key="5">
    <source>
        <dbReference type="Pfam" id="PF25989"/>
    </source>
</evidence>
<dbReference type="PANTHER" id="PTHR30469:SF15">
    <property type="entry name" value="HLYD FAMILY OF SECRETION PROTEINS"/>
    <property type="match status" value="1"/>
</dbReference>
<evidence type="ECO:0000256" key="3">
    <source>
        <dbReference type="SAM" id="MobiDB-lite"/>
    </source>
</evidence>
<dbReference type="EMBL" id="JAUYVH010000006">
    <property type="protein sequence ID" value="MDQ9170889.1"/>
    <property type="molecule type" value="Genomic_DNA"/>
</dbReference>
<feature type="domain" description="YknX-like C-terminal permuted SH3-like" evidence="5">
    <location>
        <begin position="300"/>
        <end position="369"/>
    </location>
</feature>
<reference evidence="6 7" key="1">
    <citation type="submission" date="2023-08" db="EMBL/GenBank/DDBJ databases">
        <title>Oxalobacteraceae gen .nov., isolated from river sludge outside the plant.</title>
        <authorList>
            <person name="Zhao S.Y."/>
        </authorList>
    </citation>
    <scope>NUCLEOTIDE SEQUENCE [LARGE SCALE GENOMIC DNA]</scope>
    <source>
        <strain evidence="6 7">R-40</strain>
    </source>
</reference>